<reference evidence="1 2" key="1">
    <citation type="journal article" date="2020" name="Int. J. Syst. Evol. Microbiol.">
        <title>Description and complete genome sequences of Bradyrhizobium symbiodeficiens sp. nov., a non-symbiotic bacterium associated with legumes native to Canada.</title>
        <authorList>
            <person name="Bromfield E.S.P."/>
            <person name="Cloutier S."/>
            <person name="Nguyen H.D.T."/>
        </authorList>
    </citation>
    <scope>NUCLEOTIDE SEQUENCE [LARGE SCALE GENOMIC DNA]</scope>
    <source>
        <strain evidence="1 2">101S1MB</strain>
    </source>
</reference>
<proteinExistence type="predicted"/>
<evidence type="ECO:0000313" key="1">
    <source>
        <dbReference type="EMBL" id="QIP05793.1"/>
    </source>
</evidence>
<name>A0A6G8ZEJ6_9BRAD</name>
<accession>A0A6G8ZEJ6</accession>
<evidence type="ECO:0000313" key="2">
    <source>
        <dbReference type="Proteomes" id="UP000500895"/>
    </source>
</evidence>
<dbReference type="Proteomes" id="UP000500895">
    <property type="component" value="Chromosome"/>
</dbReference>
<gene>
    <name evidence="1" type="ORF">HAV00_05820</name>
</gene>
<dbReference type="AlphaFoldDB" id="A0A6G8ZEJ6"/>
<dbReference type="InterPro" id="IPR018660">
    <property type="entry name" value="MliC"/>
</dbReference>
<dbReference type="EMBL" id="CP050066">
    <property type="protein sequence ID" value="QIP05793.1"/>
    <property type="molecule type" value="Genomic_DNA"/>
</dbReference>
<sequence length="105" mass="11011">MRIIARLILAGLVSIGSATCAFAGSASYVCSDGTMVRAVFRGLGQNGSVQLSFRGQGHFVKIAQAPSADGGRYAEGSTEFWIKGKAARLTRAGHTTECKTTDPRS</sequence>
<protein>
    <submittedName>
        <fullName evidence="1">Lysozyme inhibitor</fullName>
    </submittedName>
</protein>
<dbReference type="Pfam" id="PF09864">
    <property type="entry name" value="MliC"/>
    <property type="match status" value="1"/>
</dbReference>
<dbReference type="Gene3D" id="2.40.128.200">
    <property type="match status" value="1"/>
</dbReference>
<dbReference type="RefSeq" id="WP_166467060.1">
    <property type="nucleotide sequence ID" value="NZ_CP050065.2"/>
</dbReference>
<organism evidence="1 2">
    <name type="scientific">Bradyrhizobium symbiodeficiens</name>
    <dbReference type="NCBI Taxonomy" id="1404367"/>
    <lineage>
        <taxon>Bacteria</taxon>
        <taxon>Pseudomonadati</taxon>
        <taxon>Pseudomonadota</taxon>
        <taxon>Alphaproteobacteria</taxon>
        <taxon>Hyphomicrobiales</taxon>
        <taxon>Nitrobacteraceae</taxon>
        <taxon>Bradyrhizobium</taxon>
    </lineage>
</organism>
<dbReference type="SUPFAM" id="SSF141488">
    <property type="entry name" value="YdhA-like"/>
    <property type="match status" value="1"/>
</dbReference>
<dbReference type="InterPro" id="IPR036328">
    <property type="entry name" value="MliC_sf"/>
</dbReference>